<dbReference type="RefSeq" id="WP_132686848.1">
    <property type="nucleotide sequence ID" value="NZ_SMLA01000112.1"/>
</dbReference>
<feature type="chain" id="PRO_5038436025" evidence="1">
    <location>
        <begin position="30"/>
        <end position="137"/>
    </location>
</feature>
<accession>A0A4R5B2B8</accession>
<gene>
    <name evidence="2" type="ORF">E1202_30935</name>
</gene>
<organism evidence="2 3">
    <name type="scientific">Saccharopolyspora karakumensis</name>
    <dbReference type="NCBI Taxonomy" id="2530386"/>
    <lineage>
        <taxon>Bacteria</taxon>
        <taxon>Bacillati</taxon>
        <taxon>Actinomycetota</taxon>
        <taxon>Actinomycetes</taxon>
        <taxon>Pseudonocardiales</taxon>
        <taxon>Pseudonocardiaceae</taxon>
        <taxon>Saccharopolyspora</taxon>
    </lineage>
</organism>
<dbReference type="Proteomes" id="UP000294723">
    <property type="component" value="Unassembled WGS sequence"/>
</dbReference>
<keyword evidence="1" id="KW-0732">Signal</keyword>
<dbReference type="AlphaFoldDB" id="A0A4R5B2B8"/>
<keyword evidence="3" id="KW-1185">Reference proteome</keyword>
<proteinExistence type="predicted"/>
<sequence>MSGRMLTVVLAAVAVAIPAAATAASAASAAPPAPVQVQLGEAKCQDMSAMVAAMPMLAPAFPDAAHTPVVEYRITAAPDAPMTPYEVKVNGETKGSGSVGAKGLIISSTSLPNNTTTKIEVTSGEKVLATRTYTPSC</sequence>
<evidence type="ECO:0000256" key="1">
    <source>
        <dbReference type="SAM" id="SignalP"/>
    </source>
</evidence>
<reference evidence="2 3" key="1">
    <citation type="submission" date="2019-03" db="EMBL/GenBank/DDBJ databases">
        <title>Draft genome sequences of novel Actinobacteria.</title>
        <authorList>
            <person name="Sahin N."/>
            <person name="Ay H."/>
            <person name="Saygin H."/>
        </authorList>
    </citation>
    <scope>NUCLEOTIDE SEQUENCE [LARGE SCALE GENOMIC DNA]</scope>
    <source>
        <strain evidence="2 3">5K548</strain>
    </source>
</reference>
<evidence type="ECO:0000313" key="3">
    <source>
        <dbReference type="Proteomes" id="UP000294723"/>
    </source>
</evidence>
<comment type="caution">
    <text evidence="2">The sequence shown here is derived from an EMBL/GenBank/DDBJ whole genome shotgun (WGS) entry which is preliminary data.</text>
</comment>
<evidence type="ECO:0000313" key="2">
    <source>
        <dbReference type="EMBL" id="TDD79851.1"/>
    </source>
</evidence>
<name>A0A4R5B2B8_9PSEU</name>
<feature type="signal peptide" evidence="1">
    <location>
        <begin position="1"/>
        <end position="29"/>
    </location>
</feature>
<dbReference type="EMBL" id="SMLA01000112">
    <property type="protein sequence ID" value="TDD79851.1"/>
    <property type="molecule type" value="Genomic_DNA"/>
</dbReference>
<protein>
    <submittedName>
        <fullName evidence="2">Uncharacterized protein</fullName>
    </submittedName>
</protein>